<dbReference type="SUPFAM" id="SSF48371">
    <property type="entry name" value="ARM repeat"/>
    <property type="match status" value="1"/>
</dbReference>
<feature type="compositionally biased region" description="Pro residues" evidence="2">
    <location>
        <begin position="1014"/>
        <end position="1024"/>
    </location>
</feature>
<feature type="region of interest" description="Disordered" evidence="2">
    <location>
        <begin position="1"/>
        <end position="41"/>
    </location>
</feature>
<evidence type="ECO:0000313" key="7">
    <source>
        <dbReference type="Proteomes" id="UP000054270"/>
    </source>
</evidence>
<evidence type="ECO:0000256" key="2">
    <source>
        <dbReference type="SAM" id="MobiDB-lite"/>
    </source>
</evidence>
<evidence type="ECO:0008006" key="8">
    <source>
        <dbReference type="Google" id="ProtNLM"/>
    </source>
</evidence>
<evidence type="ECO:0000256" key="1">
    <source>
        <dbReference type="ARBA" id="ARBA00022468"/>
    </source>
</evidence>
<feature type="compositionally biased region" description="Basic and acidic residues" evidence="2">
    <location>
        <begin position="1440"/>
        <end position="1450"/>
    </location>
</feature>
<dbReference type="SUPFAM" id="SSF111347">
    <property type="entry name" value="Rap/Ran-GAP"/>
    <property type="match status" value="1"/>
</dbReference>
<dbReference type="InterPro" id="IPR000331">
    <property type="entry name" value="Rap/Ran_GAP_dom"/>
</dbReference>
<dbReference type="InterPro" id="IPR016024">
    <property type="entry name" value="ARM-type_fold"/>
</dbReference>
<feature type="compositionally biased region" description="Basic and acidic residues" evidence="2">
    <location>
        <begin position="1"/>
        <end position="10"/>
    </location>
</feature>
<sequence>MSRQEPEPSTRARPRANTTAFTSLWRRPRDTTPTSTPPPIPAPAPAVSLEDLIQSLTPPAVPSLTYARNLASTLATYSPLPRRELLNPVLTSLCSNVSPTAVQAAGFDILSAYWENHEAQSLTISERLSYFSLFLGSPTTWGTELWEPRFKALRALTKYGEEIDGIESNLIDLLEQWIKGAFEGLLKTPLSLDRSEMAERERCLDLLVKFLNSVLTAGTNASRITDEKMVDILRFYADLVDHALIIVDSVKEPPASPVSPSTPGSAGTPVRTAHRRNISSLSSNSIPTMSTIPPAVRRHPAELAINIYLSHVSAHIKTLPPTYLKSILPLLFRALAFCSTPLPRLSVTLELSKKNTLEDRVMDMLNSLFGGQYSTSCMLVLRLYLFPPNTASNPAPSSPGLLIMTSLGAHRTFRVYVRRALAIRLARAYINRETAFGYSHSGAPGHMELQNEMMEKVWPKDDYLSNSIGMGDNGWDAGNLGRKLADSVGAWVEYETDAEKGAGWERIQQGRDEILEEAAGVLKDILQELDLRDEDRGTLDTEEAGVIGLTLLKLTGYVIPLKNSDGSSFTIPINDPHHAPTPILRSISTLLAGDHSRALNPLLSSILIRVADNLTDIDTAKLPRQMLEQLDLYPTSPQWLENWENLLKNDTLVSPFRPHTRRAIMDTLQAVYESVKDMKLYRRPLADIIWKFCGGLVGRSGGQSDDADVMWKMIGEEIVLRSDERGEDDADDIASITTFLDLLVSVALEKPEEDDDSMDTESVTTTDTHSPVANMSALPSASVSPILSRVQTELPAPREKERDTGLPSVMSILSSFGGNVSRSQSVQPHFQDEVPESRPEPFNPTLPSMLQPPGAPLVPRDVSASAALVEIFSQLVFTPFSLGPNNLRLSVQVYELLLRIVTEGQSPRARLTALQFLMRLRADRDHNLYYVSYTYEPNGLVASLGALINRIDPSAETPGVPRREEDHPVPDVRKPRARFVGERDGRQPSRGRGLGGPSRSAPSRSRSRTTAPPLQQPPPAPPPKQLETLWRMPEVFPFCVSGPDSPSEVLVSYDPEGPDRILVLPISRYLLAIDHLLEKETSWEILSYVLCHLPVQLANKHLFCGPKSRQAISKMLNIICAGILGGEFASQIEQWPIGLKVRDAYGLAYQTLSVLISYRRCFDLKQRHLLIEIFQAGLNGAPATIKCCLHALSLSAFELQPSMTRSLSRILEKLSQIMSNPTMSVHILGFLSIVGSLKELYANFTESDFKMVFGVALQFLQHYNRVHAPQSMSWALAQHVRILSYFVVYIWFLSVKLPDRPRHVRYITRQLLLANEGNAQVDEPAEVCFDWLARYTYGSADPRPANSVFSDIVTNPANPVSEAQAEKTWIMGNSVITVRSIARTGWVEVMSRRPSGYSRFVCRVENVPMVGPGDVAPDLLSVPGALIMERDPPYPTMESQRPEDGENRSEHLSSLFIEAESAAEEPPQPDPITGYVWSGTAPSQRRKHVEIDPSFLILQLSPFPDGTTESFFKRVHDRTLIDRFVRSLDNIPVIDTHKVGIMYVAPGQTQEEDILRNVHGSPAYTRFLEGIGRLINLRGQVDVYAGGLDPDEDGEYAYAWWDDIGQILYHTATMMPTKPDDPACNNKKRHIGNDFVRIVWNDSALPYCFDTLKTQFQFVNIVIEPHSVGAIAAFSNNLHENEYFKVTIQSAPGMTEFAPIGFFKLISAEKLPLLVRQLSLLADWFASVFSRTQRDTERVEMKTNWHARLEAIRRFKNQVPHEGAPADAADGVMGQEALRDFTTSF</sequence>
<proteinExistence type="predicted"/>
<dbReference type="EMBL" id="KN817755">
    <property type="protein sequence ID" value="KJA13316.1"/>
    <property type="molecule type" value="Genomic_DNA"/>
</dbReference>
<dbReference type="GO" id="GO:0032007">
    <property type="term" value="P:negative regulation of TOR signaling"/>
    <property type="evidence" value="ECO:0007669"/>
    <property type="project" value="TreeGrafter"/>
</dbReference>
<dbReference type="InterPro" id="IPR035974">
    <property type="entry name" value="Rap/Ran-GAP_sf"/>
</dbReference>
<dbReference type="InterPro" id="IPR024584">
    <property type="entry name" value="Tuberin_N"/>
</dbReference>
<evidence type="ECO:0000313" key="6">
    <source>
        <dbReference type="EMBL" id="KJA13316.1"/>
    </source>
</evidence>
<dbReference type="STRING" id="945553.A0A0D2N9H9"/>
<dbReference type="GO" id="GO:0005634">
    <property type="term" value="C:nucleus"/>
    <property type="evidence" value="ECO:0007669"/>
    <property type="project" value="InterPro"/>
</dbReference>
<reference evidence="7" key="1">
    <citation type="submission" date="2014-04" db="EMBL/GenBank/DDBJ databases">
        <title>Evolutionary Origins and Diversification of the Mycorrhizal Mutualists.</title>
        <authorList>
            <consortium name="DOE Joint Genome Institute"/>
            <consortium name="Mycorrhizal Genomics Consortium"/>
            <person name="Kohler A."/>
            <person name="Kuo A."/>
            <person name="Nagy L.G."/>
            <person name="Floudas D."/>
            <person name="Copeland A."/>
            <person name="Barry K.W."/>
            <person name="Cichocki N."/>
            <person name="Veneault-Fourrey C."/>
            <person name="LaButti K."/>
            <person name="Lindquist E.A."/>
            <person name="Lipzen A."/>
            <person name="Lundell T."/>
            <person name="Morin E."/>
            <person name="Murat C."/>
            <person name="Riley R."/>
            <person name="Ohm R."/>
            <person name="Sun H."/>
            <person name="Tunlid A."/>
            <person name="Henrissat B."/>
            <person name="Grigoriev I.V."/>
            <person name="Hibbett D.S."/>
            <person name="Martin F."/>
        </authorList>
    </citation>
    <scope>NUCLEOTIDE SEQUENCE [LARGE SCALE GENOMIC DNA]</scope>
    <source>
        <strain evidence="7">FD-334 SS-4</strain>
    </source>
</reference>
<feature type="domain" description="Rap-GAP" evidence="3">
    <location>
        <begin position="1554"/>
        <end position="1753"/>
    </location>
</feature>
<feature type="compositionally biased region" description="Polar residues" evidence="2">
    <location>
        <begin position="760"/>
        <end position="777"/>
    </location>
</feature>
<dbReference type="PANTHER" id="PTHR10063">
    <property type="entry name" value="TUBERIN"/>
    <property type="match status" value="1"/>
</dbReference>
<dbReference type="OrthoDB" id="19311at2759"/>
<dbReference type="InterPro" id="IPR018515">
    <property type="entry name" value="Tuberin-type_domain"/>
</dbReference>
<feature type="compositionally biased region" description="Low complexity" evidence="2">
    <location>
        <begin position="997"/>
        <end position="1013"/>
    </location>
</feature>
<feature type="region of interest" description="Disordered" evidence="2">
    <location>
        <begin position="1431"/>
        <end position="1450"/>
    </location>
</feature>
<feature type="domain" description="Tuberin N-terminal" evidence="5">
    <location>
        <begin position="67"/>
        <end position="234"/>
    </location>
</feature>
<dbReference type="GO" id="GO:0005096">
    <property type="term" value="F:GTPase activator activity"/>
    <property type="evidence" value="ECO:0007669"/>
    <property type="project" value="UniProtKB-KW"/>
</dbReference>
<keyword evidence="1" id="KW-0343">GTPase activation</keyword>
<name>A0A0D2N9H9_HYPSF</name>
<dbReference type="GO" id="GO:0033596">
    <property type="term" value="C:TSC1-TSC2 complex"/>
    <property type="evidence" value="ECO:0007669"/>
    <property type="project" value="TreeGrafter"/>
</dbReference>
<evidence type="ECO:0000259" key="3">
    <source>
        <dbReference type="Pfam" id="PF02145"/>
    </source>
</evidence>
<evidence type="ECO:0000259" key="4">
    <source>
        <dbReference type="Pfam" id="PF03542"/>
    </source>
</evidence>
<dbReference type="FunFam" id="3.40.50.11210:FF:000007">
    <property type="entry name" value="Tuberous sclerosis 2"/>
    <property type="match status" value="1"/>
</dbReference>
<dbReference type="OMA" id="TEVAFDW"/>
<dbReference type="Gene3D" id="3.40.50.11210">
    <property type="entry name" value="Rap/Ran-GAP"/>
    <property type="match status" value="1"/>
</dbReference>
<feature type="region of interest" description="Disordered" evidence="2">
    <location>
        <begin position="955"/>
        <end position="1026"/>
    </location>
</feature>
<organism evidence="6 7">
    <name type="scientific">Hypholoma sublateritium (strain FD-334 SS-4)</name>
    <dbReference type="NCBI Taxonomy" id="945553"/>
    <lineage>
        <taxon>Eukaryota</taxon>
        <taxon>Fungi</taxon>
        <taxon>Dikarya</taxon>
        <taxon>Basidiomycota</taxon>
        <taxon>Agaricomycotina</taxon>
        <taxon>Agaricomycetes</taxon>
        <taxon>Agaricomycetidae</taxon>
        <taxon>Agaricales</taxon>
        <taxon>Agaricineae</taxon>
        <taxon>Strophariaceae</taxon>
        <taxon>Hypholoma</taxon>
    </lineage>
</organism>
<dbReference type="PANTHER" id="PTHR10063:SF0">
    <property type="entry name" value="TUBERIN"/>
    <property type="match status" value="1"/>
</dbReference>
<feature type="compositionally biased region" description="Basic and acidic residues" evidence="2">
    <location>
        <begin position="961"/>
        <end position="987"/>
    </location>
</feature>
<keyword evidence="7" id="KW-1185">Reference proteome</keyword>
<dbReference type="Pfam" id="PF02145">
    <property type="entry name" value="Rap_GAP"/>
    <property type="match status" value="1"/>
</dbReference>
<gene>
    <name evidence="6" type="ORF">HYPSUDRAFT_49918</name>
</gene>
<dbReference type="InterPro" id="IPR027107">
    <property type="entry name" value="Tuberin/Ral-act_asu"/>
</dbReference>
<dbReference type="Proteomes" id="UP000054270">
    <property type="component" value="Unassembled WGS sequence"/>
</dbReference>
<feature type="region of interest" description="Disordered" evidence="2">
    <location>
        <begin position="750"/>
        <end position="777"/>
    </location>
</feature>
<dbReference type="GO" id="GO:0051056">
    <property type="term" value="P:regulation of small GTPase mediated signal transduction"/>
    <property type="evidence" value="ECO:0007669"/>
    <property type="project" value="InterPro"/>
</dbReference>
<accession>A0A0D2N9H9</accession>
<dbReference type="Pfam" id="PF03542">
    <property type="entry name" value="Tuberin"/>
    <property type="match status" value="1"/>
</dbReference>
<feature type="domain" description="Tuberin-type" evidence="4">
    <location>
        <begin position="1061"/>
        <end position="1298"/>
    </location>
</feature>
<protein>
    <recommendedName>
        <fullName evidence="8">Rap-GAP domain-containing protein</fullName>
    </recommendedName>
</protein>
<evidence type="ECO:0000259" key="5">
    <source>
        <dbReference type="Pfam" id="PF11864"/>
    </source>
</evidence>
<feature type="region of interest" description="Disordered" evidence="2">
    <location>
        <begin position="252"/>
        <end position="271"/>
    </location>
</feature>
<dbReference type="Pfam" id="PF11864">
    <property type="entry name" value="DUF3384"/>
    <property type="match status" value="1"/>
</dbReference>